<evidence type="ECO:0000256" key="12">
    <source>
        <dbReference type="SAM" id="MobiDB-lite"/>
    </source>
</evidence>
<dbReference type="Gene3D" id="1.10.510.10">
    <property type="entry name" value="Transferase(Phosphotransferase) domain 1"/>
    <property type="match status" value="1"/>
</dbReference>
<keyword evidence="10 13" id="KW-1133">Transmembrane helix</keyword>
<keyword evidence="8" id="KW-0418">Kinase</keyword>
<organism evidence="16 17">
    <name type="scientific">Camelina sativa</name>
    <name type="common">False flax</name>
    <name type="synonym">Myagrum sativum</name>
    <dbReference type="NCBI Taxonomy" id="90675"/>
    <lineage>
        <taxon>Eukaryota</taxon>
        <taxon>Viridiplantae</taxon>
        <taxon>Streptophyta</taxon>
        <taxon>Embryophyta</taxon>
        <taxon>Tracheophyta</taxon>
        <taxon>Spermatophyta</taxon>
        <taxon>Magnoliopsida</taxon>
        <taxon>eudicotyledons</taxon>
        <taxon>Gunneridae</taxon>
        <taxon>Pentapetalae</taxon>
        <taxon>rosids</taxon>
        <taxon>malvids</taxon>
        <taxon>Brassicales</taxon>
        <taxon>Brassicaceae</taxon>
        <taxon>Camelineae</taxon>
        <taxon>Camelina</taxon>
    </lineage>
</organism>
<dbReference type="PROSITE" id="PS50082">
    <property type="entry name" value="WD_REPEATS_2"/>
    <property type="match status" value="1"/>
</dbReference>
<keyword evidence="6" id="KW-0732">Signal</keyword>
<dbReference type="PROSITE" id="PS50011">
    <property type="entry name" value="PROTEIN_KINASE_DOM"/>
    <property type="match status" value="1"/>
</dbReference>
<dbReference type="SUPFAM" id="SSF56112">
    <property type="entry name" value="Protein kinase-like (PK-like)"/>
    <property type="match status" value="1"/>
</dbReference>
<evidence type="ECO:0000256" key="1">
    <source>
        <dbReference type="ARBA" id="ARBA00004479"/>
    </source>
</evidence>
<name>A0ABM0YJZ8_CAMSA</name>
<feature type="compositionally biased region" description="Basic and acidic residues" evidence="12">
    <location>
        <begin position="70"/>
        <end position="81"/>
    </location>
</feature>
<evidence type="ECO:0000256" key="9">
    <source>
        <dbReference type="ARBA" id="ARBA00022840"/>
    </source>
</evidence>
<keyword evidence="13" id="KW-0472">Membrane</keyword>
<evidence type="ECO:0000256" key="10">
    <source>
        <dbReference type="ARBA" id="ARBA00022989"/>
    </source>
</evidence>
<feature type="compositionally biased region" description="Basic residues" evidence="12">
    <location>
        <begin position="330"/>
        <end position="341"/>
    </location>
</feature>
<sequence length="831" mass="94860">MNYRFQKLLGAPCRGGNAVITKNTELISPVGNRVSVTDLNQHRTVTLLLSPSSNICRLAASPDESEDDHSEPPSHDTPKWADEEYMDRGRWVLLRKDGFDQASAKVSACNYHQGIDMVVLGFSDGVFGLYQMPDFICTHLLSIWREKLTTTVFNERGTWLTNSVQLLVSQWQSKSQRGHYFDVNCVTYSPYFKFLAHGADDSNVKMWDVMVAKSRAGKCTTRLCYSADGGYILAAGTRRYICMSDILHQMVSFLTYLLRSCCVKYTIILLLLPRTSSAEEQCQGEYTVPYIWILFALVVGAFFPVVVWFLWRSLQKENIDLENKGNIRNLPKKKKKNRKKKENIDLETTLPDSSSTPNNDSEEISEDCVEYFSEDDPSQESHELETFQQTTVKDVGWKTMDEVSVSDTIIGESGDVKMALGLFGKRPIIAKYGPNSYAMANEKKILIASDFHPNIVRYISSAIWGDQVLHCLELWQFTFGDLIDNVSRGNSVSQDSETRVVGKNDLWTATGVPKRLLISLIRDIVLGLDHLHGLDIVHRDLTPQTVMIMSNGNTITAKTDDMRMAWFEKEQRFIHFGDEKFSGFKPLDETNYGTESNKVDMFSLGVLMFYIITQGEHPFSCGGSATIEQNIRNNHKNLDAISNFPEAADLIPHLLNLNPVKRPSASDVLRHPFFWNSQQKLKMITEVSDHLYGNFRLQNILENRFARVMGVGVRSWDTKLDSDFFTDINAKVKVKANRQNSTTTTIPKYNYSTLCDLLRLIRNTESHFREIPQNVQQVFPNGKDTVFNYFDHLFPSLFVEVYRVAKRQCSKEKEFKRLLLDLPPFDEVKLL</sequence>
<dbReference type="InterPro" id="IPR045133">
    <property type="entry name" value="IRE1/2-like"/>
</dbReference>
<dbReference type="RefSeq" id="XP_010502179.1">
    <property type="nucleotide sequence ID" value="XM_010503877.2"/>
</dbReference>
<feature type="region of interest" description="Disordered" evidence="12">
    <location>
        <begin position="59"/>
        <end position="81"/>
    </location>
</feature>
<evidence type="ECO:0000259" key="14">
    <source>
        <dbReference type="PROSITE" id="PS50011"/>
    </source>
</evidence>
<dbReference type="InterPro" id="IPR001680">
    <property type="entry name" value="WD40_rpt"/>
</dbReference>
<evidence type="ECO:0000256" key="3">
    <source>
        <dbReference type="ARBA" id="ARBA00022527"/>
    </source>
</evidence>
<gene>
    <name evidence="17" type="primary">LOC104779512</name>
</gene>
<dbReference type="PANTHER" id="PTHR13954:SF6">
    <property type="entry name" value="NON-SPECIFIC SERINE_THREONINE PROTEIN KINASE"/>
    <property type="match status" value="1"/>
</dbReference>
<evidence type="ECO:0000256" key="5">
    <source>
        <dbReference type="ARBA" id="ARBA00022692"/>
    </source>
</evidence>
<dbReference type="InterPro" id="IPR038357">
    <property type="entry name" value="KEN_sf"/>
</dbReference>
<dbReference type="InterPro" id="IPR011009">
    <property type="entry name" value="Kinase-like_dom_sf"/>
</dbReference>
<comment type="subcellular location">
    <subcellularLocation>
        <location evidence="1">Membrane</location>
        <topology evidence="1">Single-pass type I membrane protein</topology>
    </subcellularLocation>
</comment>
<protein>
    <recommendedName>
        <fullName evidence="2">non-specific serine/threonine protein kinase</fullName>
        <ecNumber evidence="2">2.7.11.1</ecNumber>
    </recommendedName>
</protein>
<proteinExistence type="predicted"/>
<dbReference type="GeneID" id="104779512"/>
<feature type="transmembrane region" description="Helical" evidence="13">
    <location>
        <begin position="253"/>
        <end position="272"/>
    </location>
</feature>
<feature type="region of interest" description="Disordered" evidence="12">
    <location>
        <begin position="330"/>
        <end position="366"/>
    </location>
</feature>
<dbReference type="InterPro" id="IPR015943">
    <property type="entry name" value="WD40/YVTN_repeat-like_dom_sf"/>
</dbReference>
<dbReference type="PANTHER" id="PTHR13954">
    <property type="entry name" value="IRE1-RELATED"/>
    <property type="match status" value="1"/>
</dbReference>
<dbReference type="PROSITE" id="PS51392">
    <property type="entry name" value="KEN"/>
    <property type="match status" value="1"/>
</dbReference>
<evidence type="ECO:0000256" key="7">
    <source>
        <dbReference type="ARBA" id="ARBA00022741"/>
    </source>
</evidence>
<evidence type="ECO:0000256" key="11">
    <source>
        <dbReference type="PROSITE-ProRule" id="PRU00221"/>
    </source>
</evidence>
<reference evidence="16" key="1">
    <citation type="journal article" date="2014" name="Nat. Commun.">
        <title>The emerging biofuel crop Camelina sativa retains a highly undifferentiated hexaploid genome structure.</title>
        <authorList>
            <person name="Kagale S."/>
            <person name="Koh C."/>
            <person name="Nixon J."/>
            <person name="Bollina V."/>
            <person name="Clarke W.E."/>
            <person name="Tuteja R."/>
            <person name="Spillane C."/>
            <person name="Robinson S.J."/>
            <person name="Links M.G."/>
            <person name="Clarke C."/>
            <person name="Higgins E.E."/>
            <person name="Huebert T."/>
            <person name="Sharpe A.G."/>
            <person name="Parkin I.A."/>
        </authorList>
    </citation>
    <scope>NUCLEOTIDE SEQUENCE [LARGE SCALE GENOMIC DNA]</scope>
    <source>
        <strain evidence="16">cv. DH55</strain>
    </source>
</reference>
<dbReference type="Pfam" id="PF00069">
    <property type="entry name" value="Pkinase"/>
    <property type="match status" value="1"/>
</dbReference>
<keyword evidence="16" id="KW-1185">Reference proteome</keyword>
<evidence type="ECO:0000313" key="16">
    <source>
        <dbReference type="Proteomes" id="UP000694864"/>
    </source>
</evidence>
<reference evidence="17" key="2">
    <citation type="submission" date="2025-08" db="UniProtKB">
        <authorList>
            <consortium name="RefSeq"/>
        </authorList>
    </citation>
    <scope>IDENTIFICATION</scope>
    <source>
        <tissue evidence="17">Leaf</tissue>
    </source>
</reference>
<evidence type="ECO:0000313" key="17">
    <source>
        <dbReference type="RefSeq" id="XP_010502179.1"/>
    </source>
</evidence>
<evidence type="ECO:0000256" key="8">
    <source>
        <dbReference type="ARBA" id="ARBA00022777"/>
    </source>
</evidence>
<evidence type="ECO:0000256" key="4">
    <source>
        <dbReference type="ARBA" id="ARBA00022679"/>
    </source>
</evidence>
<dbReference type="SUPFAM" id="SSF50998">
    <property type="entry name" value="Quinoprotein alcohol dehydrogenase-like"/>
    <property type="match status" value="1"/>
</dbReference>
<dbReference type="Gene3D" id="2.130.10.10">
    <property type="entry name" value="YVTN repeat-like/Quinoprotein amine dehydrogenase"/>
    <property type="match status" value="1"/>
</dbReference>
<evidence type="ECO:0000259" key="15">
    <source>
        <dbReference type="PROSITE" id="PS51392"/>
    </source>
</evidence>
<dbReference type="SMART" id="SM00580">
    <property type="entry name" value="PUG"/>
    <property type="match status" value="1"/>
</dbReference>
<dbReference type="SMART" id="SM00320">
    <property type="entry name" value="WD40"/>
    <property type="match status" value="1"/>
</dbReference>
<keyword evidence="7" id="KW-0547">Nucleotide-binding</keyword>
<dbReference type="Proteomes" id="UP000694864">
    <property type="component" value="Chromosome 4"/>
</dbReference>
<feature type="domain" description="KEN" evidence="15">
    <location>
        <begin position="677"/>
        <end position="821"/>
    </location>
</feature>
<feature type="compositionally biased region" description="Polar residues" evidence="12">
    <location>
        <begin position="350"/>
        <end position="359"/>
    </location>
</feature>
<dbReference type="InterPro" id="IPR000719">
    <property type="entry name" value="Prot_kinase_dom"/>
</dbReference>
<dbReference type="Pfam" id="PF06479">
    <property type="entry name" value="Ribonuc_2-5A"/>
    <property type="match status" value="1"/>
</dbReference>
<evidence type="ECO:0000256" key="6">
    <source>
        <dbReference type="ARBA" id="ARBA00022729"/>
    </source>
</evidence>
<feature type="transmembrane region" description="Helical" evidence="13">
    <location>
        <begin position="292"/>
        <end position="311"/>
    </location>
</feature>
<dbReference type="InterPro" id="IPR010513">
    <property type="entry name" value="KEN_dom"/>
</dbReference>
<feature type="repeat" description="WD" evidence="11">
    <location>
        <begin position="176"/>
        <end position="209"/>
    </location>
</feature>
<evidence type="ECO:0000256" key="13">
    <source>
        <dbReference type="SAM" id="Phobius"/>
    </source>
</evidence>
<keyword evidence="5 13" id="KW-0812">Transmembrane</keyword>
<keyword evidence="11" id="KW-0853">WD repeat</keyword>
<dbReference type="PROSITE" id="PS50294">
    <property type="entry name" value="WD_REPEATS_REGION"/>
    <property type="match status" value="1"/>
</dbReference>
<keyword evidence="4" id="KW-0808">Transferase</keyword>
<dbReference type="Pfam" id="PF00400">
    <property type="entry name" value="WD40"/>
    <property type="match status" value="1"/>
</dbReference>
<evidence type="ECO:0000256" key="2">
    <source>
        <dbReference type="ARBA" id="ARBA00012513"/>
    </source>
</evidence>
<dbReference type="EC" id="2.7.11.1" evidence="2"/>
<keyword evidence="9" id="KW-0067">ATP-binding</keyword>
<accession>A0ABM0YJZ8</accession>
<feature type="domain" description="Protein kinase" evidence="14">
    <location>
        <begin position="389"/>
        <end position="674"/>
    </location>
</feature>
<dbReference type="Gene3D" id="1.20.1440.180">
    <property type="entry name" value="KEN domain"/>
    <property type="match status" value="1"/>
</dbReference>
<dbReference type="InterPro" id="IPR011047">
    <property type="entry name" value="Quinoprotein_ADH-like_sf"/>
</dbReference>
<keyword evidence="3" id="KW-0723">Serine/threonine-protein kinase</keyword>